<proteinExistence type="predicted"/>
<dbReference type="Gene3D" id="1.10.357.10">
    <property type="entry name" value="Tetracycline Repressor, domain 2"/>
    <property type="match status" value="1"/>
</dbReference>
<keyword evidence="7" id="KW-1185">Reference proteome</keyword>
<evidence type="ECO:0000313" key="7">
    <source>
        <dbReference type="Proteomes" id="UP000070409"/>
    </source>
</evidence>
<accession>A0A138AXT7</accession>
<dbReference type="PROSITE" id="PS50977">
    <property type="entry name" value="HTH_TETR_2"/>
    <property type="match status" value="1"/>
</dbReference>
<evidence type="ECO:0000256" key="2">
    <source>
        <dbReference type="PROSITE-ProRule" id="PRU00335"/>
    </source>
</evidence>
<dbReference type="Pfam" id="PF17940">
    <property type="entry name" value="TetR_C_31"/>
    <property type="match status" value="1"/>
</dbReference>
<evidence type="ECO:0000256" key="1">
    <source>
        <dbReference type="ARBA" id="ARBA00023125"/>
    </source>
</evidence>
<feature type="DNA-binding region" description="H-T-H motif" evidence="2">
    <location>
        <begin position="19"/>
        <end position="38"/>
    </location>
</feature>
<evidence type="ECO:0000313" key="6">
    <source>
        <dbReference type="Proteomes" id="UP000070258"/>
    </source>
</evidence>
<dbReference type="OrthoDB" id="7506349at2"/>
<organism evidence="5 6">
    <name type="scientific">Tsukamurella pseudospumae</name>
    <dbReference type="NCBI Taxonomy" id="239498"/>
    <lineage>
        <taxon>Bacteria</taxon>
        <taxon>Bacillati</taxon>
        <taxon>Actinomycetota</taxon>
        <taxon>Actinomycetes</taxon>
        <taxon>Mycobacteriales</taxon>
        <taxon>Tsukamurellaceae</taxon>
        <taxon>Tsukamurella</taxon>
    </lineage>
</organism>
<evidence type="ECO:0000313" key="5">
    <source>
        <dbReference type="EMBL" id="KXP15264.1"/>
    </source>
</evidence>
<dbReference type="InterPro" id="IPR001647">
    <property type="entry name" value="HTH_TetR"/>
</dbReference>
<dbReference type="Proteomes" id="UP000070409">
    <property type="component" value="Unassembled WGS sequence"/>
</dbReference>
<reference evidence="6" key="3">
    <citation type="submission" date="2016-02" db="EMBL/GenBank/DDBJ databases">
        <authorList>
            <person name="Wen L."/>
            <person name="He K."/>
            <person name="Yang H."/>
        </authorList>
    </citation>
    <scope>NUCLEOTIDE SEQUENCE [LARGE SCALE GENOMIC DNA]</scope>
    <source>
        <strain evidence="6">JCM 15929</strain>
    </source>
</reference>
<reference evidence="4 7" key="2">
    <citation type="submission" date="2016-02" db="EMBL/GenBank/DDBJ databases">
        <authorList>
            <person name="Teng J.L."/>
            <person name="Tang Y."/>
            <person name="Huang Y."/>
            <person name="Guo F."/>
            <person name="Wei W."/>
            <person name="Chen J.H."/>
            <person name="Wong S.Y."/>
            <person name="Lau S.K."/>
            <person name="Woo P.C."/>
        </authorList>
    </citation>
    <scope>NUCLEOTIDE SEQUENCE [LARGE SCALE GENOMIC DNA]</scope>
    <source>
        <strain evidence="4 7">JCM 13375</strain>
    </source>
</reference>
<name>A0A138AXT7_9ACTN</name>
<dbReference type="Proteomes" id="UP000070258">
    <property type="component" value="Unassembled WGS sequence"/>
</dbReference>
<protein>
    <submittedName>
        <fullName evidence="5">TetR family transcriptional regulator</fullName>
    </submittedName>
</protein>
<reference evidence="5" key="1">
    <citation type="submission" date="2016-02" db="EMBL/GenBank/DDBJ databases">
        <authorList>
            <person name="Teng J.L."/>
            <person name="Yang Y."/>
            <person name="Huang Y."/>
            <person name="Guo F."/>
            <person name="Wei W."/>
            <person name="Chen J.H."/>
            <person name="Wong S.Y."/>
            <person name="Lau S.K."/>
            <person name="Woo P.C."/>
        </authorList>
    </citation>
    <scope>NUCLEOTIDE SEQUENCE</scope>
    <source>
        <strain evidence="5">JCM 15929</strain>
    </source>
</reference>
<dbReference type="STRING" id="239498.AXK60_04335"/>
<dbReference type="InterPro" id="IPR041583">
    <property type="entry name" value="TetR_C_31"/>
</dbReference>
<dbReference type="EMBL" id="LSRE01000023">
    <property type="protein sequence ID" value="KXO95976.1"/>
    <property type="molecule type" value="Genomic_DNA"/>
</dbReference>
<keyword evidence="1 2" id="KW-0238">DNA-binding</keyword>
<dbReference type="GO" id="GO:0003677">
    <property type="term" value="F:DNA binding"/>
    <property type="evidence" value="ECO:0007669"/>
    <property type="project" value="UniProtKB-UniRule"/>
</dbReference>
<dbReference type="EMBL" id="LSRF01000001">
    <property type="protein sequence ID" value="KXP15264.1"/>
    <property type="molecule type" value="Genomic_DNA"/>
</dbReference>
<sequence>MLLIAGLDLLGECGFTGWSMRRVEDAAGVPHGTARHHFSNQRGLIFAMVRHLLSVDQPAENETPHQQITRWLGVESGWTRARYELIVASFHDEELARELVGARDRLVSVLVSRGMARDDAACVAASLDGLVLDAVLRRSPAESVDAEALIAKWQPAQ</sequence>
<dbReference type="AlphaFoldDB" id="A0A138AXT7"/>
<dbReference type="Pfam" id="PF00440">
    <property type="entry name" value="TetR_N"/>
    <property type="match status" value="1"/>
</dbReference>
<evidence type="ECO:0000259" key="3">
    <source>
        <dbReference type="PROSITE" id="PS50977"/>
    </source>
</evidence>
<comment type="caution">
    <text evidence="5">The sequence shown here is derived from an EMBL/GenBank/DDBJ whole genome shotgun (WGS) entry which is preliminary data.</text>
</comment>
<feature type="domain" description="HTH tetR-type" evidence="3">
    <location>
        <begin position="1"/>
        <end position="56"/>
    </location>
</feature>
<evidence type="ECO:0000313" key="4">
    <source>
        <dbReference type="EMBL" id="KXO95976.1"/>
    </source>
</evidence>
<dbReference type="InterPro" id="IPR009057">
    <property type="entry name" value="Homeodomain-like_sf"/>
</dbReference>
<dbReference type="SUPFAM" id="SSF46689">
    <property type="entry name" value="Homeodomain-like"/>
    <property type="match status" value="1"/>
</dbReference>
<gene>
    <name evidence="5" type="ORF">AXK60_04335</name>
    <name evidence="4" type="ORF">AXK61_04645</name>
</gene>